<name>A0A3B0UGR7_9ZZZZ</name>
<dbReference type="AlphaFoldDB" id="A0A3B0UGR7"/>
<gene>
    <name evidence="1" type="ORF">MNBD_BACTEROID07-1902</name>
</gene>
<accession>A0A3B0UGR7</accession>
<dbReference type="PANTHER" id="PTHR46111">
    <property type="entry name" value="RIBOSOMAL RNA SMALL SUBUNIT METHYLTRANSFERASE I"/>
    <property type="match status" value="1"/>
</dbReference>
<reference evidence="1" key="1">
    <citation type="submission" date="2018-06" db="EMBL/GenBank/DDBJ databases">
        <authorList>
            <person name="Zhirakovskaya E."/>
        </authorList>
    </citation>
    <scope>NUCLEOTIDE SEQUENCE</scope>
</reference>
<evidence type="ECO:0000313" key="1">
    <source>
        <dbReference type="EMBL" id="VAW27543.1"/>
    </source>
</evidence>
<dbReference type="InterPro" id="IPR014776">
    <property type="entry name" value="4pyrrole_Mease_sub2"/>
</dbReference>
<dbReference type="SUPFAM" id="SSF53790">
    <property type="entry name" value="Tetrapyrrole methylase"/>
    <property type="match status" value="1"/>
</dbReference>
<proteinExistence type="predicted"/>
<dbReference type="PANTHER" id="PTHR46111:SF2">
    <property type="entry name" value="SAM-DEPENDENT METHYLTRANSFERASE"/>
    <property type="match status" value="1"/>
</dbReference>
<dbReference type="InterPro" id="IPR008189">
    <property type="entry name" value="rRNA_ssu_MeTfrase_I"/>
</dbReference>
<dbReference type="EMBL" id="UOET01000126">
    <property type="protein sequence ID" value="VAW27543.1"/>
    <property type="molecule type" value="Genomic_DNA"/>
</dbReference>
<dbReference type="Gene3D" id="3.30.950.10">
    <property type="entry name" value="Methyltransferase, Cobalt-precorrin-4 Transmethylase, Domain 2"/>
    <property type="match status" value="1"/>
</dbReference>
<protein>
    <recommendedName>
        <fullName evidence="2">SAM-dependent methyltransferase</fullName>
    </recommendedName>
</protein>
<dbReference type="InterPro" id="IPR035996">
    <property type="entry name" value="4pyrrol_Methylase_sf"/>
</dbReference>
<dbReference type="GO" id="GO:0008168">
    <property type="term" value="F:methyltransferase activity"/>
    <property type="evidence" value="ECO:0007669"/>
    <property type="project" value="InterPro"/>
</dbReference>
<organism evidence="1">
    <name type="scientific">hydrothermal vent metagenome</name>
    <dbReference type="NCBI Taxonomy" id="652676"/>
    <lineage>
        <taxon>unclassified sequences</taxon>
        <taxon>metagenomes</taxon>
        <taxon>ecological metagenomes</taxon>
    </lineage>
</organism>
<evidence type="ECO:0008006" key="2">
    <source>
        <dbReference type="Google" id="ProtNLM"/>
    </source>
</evidence>
<feature type="non-terminal residue" evidence="1">
    <location>
        <position position="1"/>
    </location>
</feature>
<sequence length="140" mass="15659">PAVADPGAVVVGLAHRKNIRVVPLAGPNSIILALMASGFNGQQFCFHGYLPIESRQRIKKIRELEQEAWRKSISQIFIETPYRNNSMLESLIKACKPQTLLCIASNLTLPAEKIITRDMAGWKKETADLNKKPAVFILYK</sequence>
<dbReference type="CDD" id="cd11649">
    <property type="entry name" value="RsmI_like"/>
    <property type="match status" value="1"/>
</dbReference>